<keyword evidence="1" id="KW-0472">Membrane</keyword>
<feature type="transmembrane region" description="Helical" evidence="1">
    <location>
        <begin position="44"/>
        <end position="65"/>
    </location>
</feature>
<keyword evidence="1" id="KW-1133">Transmembrane helix</keyword>
<reference evidence="2 3" key="1">
    <citation type="submission" date="2020-05" db="EMBL/GenBank/DDBJ databases">
        <title>Mucilaginibacter mali sp. nov.</title>
        <authorList>
            <person name="Kim H.S."/>
            <person name="Lee K.C."/>
            <person name="Suh M.K."/>
            <person name="Kim J.-S."/>
            <person name="Han K.-I."/>
            <person name="Eom M.K."/>
            <person name="Shin Y.K."/>
            <person name="Lee J.-S."/>
        </authorList>
    </citation>
    <scope>NUCLEOTIDE SEQUENCE [LARGE SCALE GENOMIC DNA]</scope>
    <source>
        <strain evidence="2 3">G2-14</strain>
    </source>
</reference>
<keyword evidence="3" id="KW-1185">Reference proteome</keyword>
<dbReference type="KEGG" id="mmab:HQ865_09990"/>
<organism evidence="2 3">
    <name type="scientific">Mucilaginibacter mali</name>
    <dbReference type="NCBI Taxonomy" id="2740462"/>
    <lineage>
        <taxon>Bacteria</taxon>
        <taxon>Pseudomonadati</taxon>
        <taxon>Bacteroidota</taxon>
        <taxon>Sphingobacteriia</taxon>
        <taxon>Sphingobacteriales</taxon>
        <taxon>Sphingobacteriaceae</taxon>
        <taxon>Mucilaginibacter</taxon>
    </lineage>
</organism>
<accession>A0A7D4TNP5</accession>
<name>A0A7D4TNP5_9SPHI</name>
<evidence type="ECO:0000313" key="3">
    <source>
        <dbReference type="Proteomes" id="UP000505355"/>
    </source>
</evidence>
<proteinExistence type="predicted"/>
<feature type="transmembrane region" description="Helical" evidence="1">
    <location>
        <begin position="71"/>
        <end position="89"/>
    </location>
</feature>
<feature type="transmembrane region" description="Helical" evidence="1">
    <location>
        <begin position="12"/>
        <end position="32"/>
    </location>
</feature>
<gene>
    <name evidence="2" type="ORF">HQ865_09990</name>
</gene>
<protein>
    <submittedName>
        <fullName evidence="2">Uncharacterized protein</fullName>
    </submittedName>
</protein>
<evidence type="ECO:0000313" key="2">
    <source>
        <dbReference type="EMBL" id="QKJ30074.1"/>
    </source>
</evidence>
<dbReference type="Proteomes" id="UP000505355">
    <property type="component" value="Chromosome"/>
</dbReference>
<evidence type="ECO:0000256" key="1">
    <source>
        <dbReference type="SAM" id="Phobius"/>
    </source>
</evidence>
<dbReference type="AlphaFoldDB" id="A0A7D4TNP5"/>
<keyword evidence="1" id="KW-0812">Transmembrane</keyword>
<sequence>MKFRITPLNFASAFFVFLAVYIWLYGAGIAGVQYQQLHLGNQIVWIFLLFAFVIFVMDLMFRNFFPDTKKVWVIELSFMALAVIIFLLVRK</sequence>
<dbReference type="EMBL" id="CP054139">
    <property type="protein sequence ID" value="QKJ30074.1"/>
    <property type="molecule type" value="Genomic_DNA"/>
</dbReference>
<dbReference type="RefSeq" id="WP_173414764.1">
    <property type="nucleotide sequence ID" value="NZ_CP054139.1"/>
</dbReference>